<proteinExistence type="predicted"/>
<dbReference type="AlphaFoldDB" id="A0A929QS87"/>
<reference evidence="3" key="1">
    <citation type="submission" date="2020-04" db="EMBL/GenBank/DDBJ databases">
        <title>Deep metagenomics examines the oral microbiome during advanced dental caries in children, revealing novel taxa and co-occurrences with host molecules.</title>
        <authorList>
            <person name="Baker J.L."/>
            <person name="Morton J.T."/>
            <person name="Dinis M."/>
            <person name="Alvarez R."/>
            <person name="Tran N.C."/>
            <person name="Knight R."/>
            <person name="Edlund A."/>
        </authorList>
    </citation>
    <scope>NUCLEOTIDE SEQUENCE</scope>
    <source>
        <strain evidence="3">JCVI_23_bin.16</strain>
    </source>
</reference>
<protein>
    <submittedName>
        <fullName evidence="3">Uncharacterized protein</fullName>
    </submittedName>
</protein>
<evidence type="ECO:0000313" key="3">
    <source>
        <dbReference type="EMBL" id="MBF0934473.1"/>
    </source>
</evidence>
<dbReference type="EMBL" id="JABZFV010000026">
    <property type="protein sequence ID" value="MBF0934473.1"/>
    <property type="molecule type" value="Genomic_DNA"/>
</dbReference>
<organism evidence="3 4">
    <name type="scientific">Abiotrophia defectiva</name>
    <name type="common">Streptococcus defectivus</name>
    <dbReference type="NCBI Taxonomy" id="46125"/>
    <lineage>
        <taxon>Bacteria</taxon>
        <taxon>Bacillati</taxon>
        <taxon>Bacillota</taxon>
        <taxon>Bacilli</taxon>
        <taxon>Lactobacillales</taxon>
        <taxon>Aerococcaceae</taxon>
        <taxon>Abiotrophia</taxon>
    </lineage>
</organism>
<evidence type="ECO:0000256" key="1">
    <source>
        <dbReference type="SAM" id="MobiDB-lite"/>
    </source>
</evidence>
<evidence type="ECO:0000313" key="4">
    <source>
        <dbReference type="Proteomes" id="UP000757900"/>
    </source>
</evidence>
<sequence>MKPSLKKCALALILANYLLTVPQALSQIGAQERQDLSPVPQFGSEQSSQPTSERSSQSQSSSQQEDPNKDLPEIKLEQPETLLTALYHDQASVVMNVALIDGRSNGQPKGRTLVTIKDGDMRYLHKTDSHALPFTAMMKLSDGKVTAAWQAVEDLMGFAKQVANSQAEAVKDTALDKLAHLDESKTTALKDKFVALDSTEQAQTSYQISQDWQAFYQAVLTEWLASQPQPSKKDGQVLSYELSDEAGKQWTAIMKKHQADFPRLKETFDLFTDDYDGTISLDYANKKISVGLIQGKVALEYHLDLKAASLTEPTGDAVLSQAQFNEILGADWFQGLIQLEKLIN</sequence>
<accession>A0A929QS87</accession>
<feature type="chain" id="PRO_5036813498" evidence="2">
    <location>
        <begin position="27"/>
        <end position="344"/>
    </location>
</feature>
<dbReference type="Proteomes" id="UP000757900">
    <property type="component" value="Unassembled WGS sequence"/>
</dbReference>
<keyword evidence="2" id="KW-0732">Signal</keyword>
<name>A0A929QS87_ABIDE</name>
<feature type="region of interest" description="Disordered" evidence="1">
    <location>
        <begin position="32"/>
        <end position="71"/>
    </location>
</feature>
<gene>
    <name evidence="3" type="ORF">HXK00_02375</name>
</gene>
<comment type="caution">
    <text evidence="3">The sequence shown here is derived from an EMBL/GenBank/DDBJ whole genome shotgun (WGS) entry which is preliminary data.</text>
</comment>
<feature type="compositionally biased region" description="Low complexity" evidence="1">
    <location>
        <begin position="44"/>
        <end position="65"/>
    </location>
</feature>
<evidence type="ECO:0000256" key="2">
    <source>
        <dbReference type="SAM" id="SignalP"/>
    </source>
</evidence>
<feature type="signal peptide" evidence="2">
    <location>
        <begin position="1"/>
        <end position="26"/>
    </location>
</feature>